<proteinExistence type="predicted"/>
<organism evidence="2 3">
    <name type="scientific">Marchantia polymorpha subsp. ruderalis</name>
    <dbReference type="NCBI Taxonomy" id="1480154"/>
    <lineage>
        <taxon>Eukaryota</taxon>
        <taxon>Viridiplantae</taxon>
        <taxon>Streptophyta</taxon>
        <taxon>Embryophyta</taxon>
        <taxon>Marchantiophyta</taxon>
        <taxon>Marchantiopsida</taxon>
        <taxon>Marchantiidae</taxon>
        <taxon>Marchantiales</taxon>
        <taxon>Marchantiaceae</taxon>
        <taxon>Marchantia</taxon>
    </lineage>
</organism>
<dbReference type="AlphaFoldDB" id="A0A176VP41"/>
<dbReference type="Proteomes" id="UP000077202">
    <property type="component" value="Unassembled WGS sequence"/>
</dbReference>
<comment type="caution">
    <text evidence="2">The sequence shown here is derived from an EMBL/GenBank/DDBJ whole genome shotgun (WGS) entry which is preliminary data.</text>
</comment>
<evidence type="ECO:0000256" key="1">
    <source>
        <dbReference type="SAM" id="MobiDB-lite"/>
    </source>
</evidence>
<protein>
    <submittedName>
        <fullName evidence="2">Uncharacterized protein</fullName>
    </submittedName>
</protein>
<sequence>MPGRAGPTRMRKRRSRAAEEEEEEGRPAGDFSLPTAESGSPHPTHGQRHRSASGCFCAQSRSRMGDAVAFLVERERGLGDTDEREEWRGRQGTRPRGGCGLSGVPRGREGSRMRSIAGNYGQERIAGRLTMPEQMGGESRVVAL</sequence>
<feature type="region of interest" description="Disordered" evidence="1">
    <location>
        <begin position="1"/>
        <end position="53"/>
    </location>
</feature>
<name>A0A176VP41_MARPO</name>
<reference evidence="2" key="1">
    <citation type="submission" date="2016-03" db="EMBL/GenBank/DDBJ databases">
        <title>Mechanisms controlling the formation of the plant cell surface in tip-growing cells are functionally conserved among land plants.</title>
        <authorList>
            <person name="Honkanen S."/>
            <person name="Jones V.A."/>
            <person name="Morieri G."/>
            <person name="Champion C."/>
            <person name="Hetherington A.J."/>
            <person name="Kelly S."/>
            <person name="Saint-Marcoux D."/>
            <person name="Proust H."/>
            <person name="Prescott H."/>
            <person name="Dolan L."/>
        </authorList>
    </citation>
    <scope>NUCLEOTIDE SEQUENCE [LARGE SCALE GENOMIC DNA]</scope>
    <source>
        <tissue evidence="2">Whole gametophyte</tissue>
    </source>
</reference>
<feature type="region of interest" description="Disordered" evidence="1">
    <location>
        <begin position="79"/>
        <end position="112"/>
    </location>
</feature>
<evidence type="ECO:0000313" key="2">
    <source>
        <dbReference type="EMBL" id="OAE22163.1"/>
    </source>
</evidence>
<accession>A0A176VP41</accession>
<keyword evidence="3" id="KW-1185">Reference proteome</keyword>
<dbReference type="EMBL" id="LVLJ01003268">
    <property type="protein sequence ID" value="OAE22163.1"/>
    <property type="molecule type" value="Genomic_DNA"/>
</dbReference>
<evidence type="ECO:0000313" key="3">
    <source>
        <dbReference type="Proteomes" id="UP000077202"/>
    </source>
</evidence>
<feature type="compositionally biased region" description="Basic and acidic residues" evidence="1">
    <location>
        <begin position="79"/>
        <end position="89"/>
    </location>
</feature>
<gene>
    <name evidence="2" type="ORF">AXG93_3271s1060</name>
</gene>